<name>A0ABW3NKH2_9BACI</name>
<evidence type="ECO:0000259" key="2">
    <source>
        <dbReference type="PROSITE" id="PS50943"/>
    </source>
</evidence>
<keyword evidence="4" id="KW-1185">Reference proteome</keyword>
<dbReference type="RefSeq" id="WP_379593784.1">
    <property type="nucleotide sequence ID" value="NZ_JBHTKK010000025.1"/>
</dbReference>
<proteinExistence type="predicted"/>
<evidence type="ECO:0000313" key="4">
    <source>
        <dbReference type="Proteomes" id="UP001597041"/>
    </source>
</evidence>
<gene>
    <name evidence="3" type="ORF">ACFQ19_16665</name>
</gene>
<dbReference type="Gene3D" id="1.10.260.40">
    <property type="entry name" value="lambda repressor-like DNA-binding domains"/>
    <property type="match status" value="1"/>
</dbReference>
<dbReference type="PANTHER" id="PTHR46558:SF11">
    <property type="entry name" value="HTH-TYPE TRANSCRIPTIONAL REGULATOR XRE"/>
    <property type="match status" value="1"/>
</dbReference>
<sequence>MDIFSERIIDLRIEHGYSQEEIAKKLNVSASGYGYYEQGRNEPSLETLYKIADFFQVSIDYLLGKIDSPQHTAYYSISDNLNLNEDEINAIERMKELGLLEKIGENPKLNVERLSRFWGFLENELGIGQK</sequence>
<dbReference type="PANTHER" id="PTHR46558">
    <property type="entry name" value="TRACRIPTIONAL REGULATORY PROTEIN-RELATED-RELATED"/>
    <property type="match status" value="1"/>
</dbReference>
<protein>
    <submittedName>
        <fullName evidence="3">Helix-turn-helix domain-containing protein</fullName>
    </submittedName>
</protein>
<evidence type="ECO:0000313" key="3">
    <source>
        <dbReference type="EMBL" id="MFD1067643.1"/>
    </source>
</evidence>
<dbReference type="CDD" id="cd00093">
    <property type="entry name" value="HTH_XRE"/>
    <property type="match status" value="1"/>
</dbReference>
<reference evidence="4" key="1">
    <citation type="journal article" date="2019" name="Int. J. Syst. Evol. Microbiol.">
        <title>The Global Catalogue of Microorganisms (GCM) 10K type strain sequencing project: providing services to taxonomists for standard genome sequencing and annotation.</title>
        <authorList>
            <consortium name="The Broad Institute Genomics Platform"/>
            <consortium name="The Broad Institute Genome Sequencing Center for Infectious Disease"/>
            <person name="Wu L."/>
            <person name="Ma J."/>
        </authorList>
    </citation>
    <scope>NUCLEOTIDE SEQUENCE [LARGE SCALE GENOMIC DNA]</scope>
    <source>
        <strain evidence="4">CCUG 56608</strain>
    </source>
</reference>
<dbReference type="Pfam" id="PF01381">
    <property type="entry name" value="HTH_3"/>
    <property type="match status" value="1"/>
</dbReference>
<feature type="domain" description="HTH cro/C1-type" evidence="2">
    <location>
        <begin position="8"/>
        <end position="62"/>
    </location>
</feature>
<organism evidence="3 4">
    <name type="scientific">Oceanobacillus locisalsi</name>
    <dbReference type="NCBI Taxonomy" id="546107"/>
    <lineage>
        <taxon>Bacteria</taxon>
        <taxon>Bacillati</taxon>
        <taxon>Bacillota</taxon>
        <taxon>Bacilli</taxon>
        <taxon>Bacillales</taxon>
        <taxon>Bacillaceae</taxon>
        <taxon>Oceanobacillus</taxon>
    </lineage>
</organism>
<dbReference type="SMART" id="SM00530">
    <property type="entry name" value="HTH_XRE"/>
    <property type="match status" value="1"/>
</dbReference>
<dbReference type="EMBL" id="JBHTKK010000025">
    <property type="protein sequence ID" value="MFD1067643.1"/>
    <property type="molecule type" value="Genomic_DNA"/>
</dbReference>
<dbReference type="SUPFAM" id="SSF47413">
    <property type="entry name" value="lambda repressor-like DNA-binding domains"/>
    <property type="match status" value="1"/>
</dbReference>
<accession>A0ABW3NKH2</accession>
<dbReference type="InterPro" id="IPR010982">
    <property type="entry name" value="Lambda_DNA-bd_dom_sf"/>
</dbReference>
<keyword evidence="1" id="KW-0238">DNA-binding</keyword>
<evidence type="ECO:0000256" key="1">
    <source>
        <dbReference type="ARBA" id="ARBA00023125"/>
    </source>
</evidence>
<dbReference type="Proteomes" id="UP001597041">
    <property type="component" value="Unassembled WGS sequence"/>
</dbReference>
<comment type="caution">
    <text evidence="3">The sequence shown here is derived from an EMBL/GenBank/DDBJ whole genome shotgun (WGS) entry which is preliminary data.</text>
</comment>
<dbReference type="InterPro" id="IPR001387">
    <property type="entry name" value="Cro/C1-type_HTH"/>
</dbReference>
<dbReference type="PROSITE" id="PS50943">
    <property type="entry name" value="HTH_CROC1"/>
    <property type="match status" value="1"/>
</dbReference>